<dbReference type="EMBL" id="CM047582">
    <property type="protein sequence ID" value="KAI9916017.1"/>
    <property type="molecule type" value="Genomic_DNA"/>
</dbReference>
<keyword evidence="2" id="KW-1185">Reference proteome</keyword>
<evidence type="ECO:0000313" key="2">
    <source>
        <dbReference type="Proteomes" id="UP001163321"/>
    </source>
</evidence>
<gene>
    <name evidence="1" type="ORF">PsorP6_008659</name>
</gene>
<comment type="caution">
    <text evidence="1">The sequence shown here is derived from an EMBL/GenBank/DDBJ whole genome shotgun (WGS) entry which is preliminary data.</text>
</comment>
<protein>
    <submittedName>
        <fullName evidence="1">Uncharacterized protein</fullName>
    </submittedName>
</protein>
<dbReference type="Proteomes" id="UP001163321">
    <property type="component" value="Chromosome 3"/>
</dbReference>
<proteinExistence type="predicted"/>
<organism evidence="1 2">
    <name type="scientific">Peronosclerospora sorghi</name>
    <dbReference type="NCBI Taxonomy" id="230839"/>
    <lineage>
        <taxon>Eukaryota</taxon>
        <taxon>Sar</taxon>
        <taxon>Stramenopiles</taxon>
        <taxon>Oomycota</taxon>
        <taxon>Peronosporomycetes</taxon>
        <taxon>Peronosporales</taxon>
        <taxon>Peronosporaceae</taxon>
        <taxon>Peronosclerospora</taxon>
    </lineage>
</organism>
<sequence>MVCSRSANNQLHVTNKNVDNRAKKFKLQLQAVKTAVREQKTDASRLSHKRNHKTIIFVGSQLQH</sequence>
<evidence type="ECO:0000313" key="1">
    <source>
        <dbReference type="EMBL" id="KAI9916017.1"/>
    </source>
</evidence>
<name>A0ACC0WC72_9STRA</name>
<reference evidence="1 2" key="1">
    <citation type="journal article" date="2022" name="bioRxiv">
        <title>The genome of the oomycete Peronosclerospora sorghi, a cosmopolitan pathogen of maize and sorghum, is inflated with dispersed pseudogenes.</title>
        <authorList>
            <person name="Fletcher K."/>
            <person name="Martin F."/>
            <person name="Isakeit T."/>
            <person name="Cavanaugh K."/>
            <person name="Magill C."/>
            <person name="Michelmore R."/>
        </authorList>
    </citation>
    <scope>NUCLEOTIDE SEQUENCE [LARGE SCALE GENOMIC DNA]</scope>
    <source>
        <strain evidence="1">P6</strain>
    </source>
</reference>
<accession>A0ACC0WC72</accession>